<keyword evidence="1" id="KW-1133">Transmembrane helix</keyword>
<comment type="caution">
    <text evidence="2">The sequence shown here is derived from an EMBL/GenBank/DDBJ whole genome shotgun (WGS) entry which is preliminary data.</text>
</comment>
<dbReference type="Proteomes" id="UP001627408">
    <property type="component" value="Unassembled WGS sequence"/>
</dbReference>
<keyword evidence="3" id="KW-1185">Reference proteome</keyword>
<evidence type="ECO:0000313" key="3">
    <source>
        <dbReference type="Proteomes" id="UP001627408"/>
    </source>
</evidence>
<evidence type="ECO:0000313" key="2">
    <source>
        <dbReference type="EMBL" id="MFL4472365.1"/>
    </source>
</evidence>
<protein>
    <submittedName>
        <fullName evidence="2">Uncharacterized protein</fullName>
    </submittedName>
</protein>
<name>A0ABW8UYX4_9RHOB</name>
<reference evidence="2 3" key="1">
    <citation type="submission" date="2024-08" db="EMBL/GenBank/DDBJ databases">
        <title>Tateyamaria sp. nov., isolated from marine algae.</title>
        <authorList>
            <person name="Choi B.J."/>
            <person name="Kim J.M."/>
            <person name="Lee J.K."/>
            <person name="Choi D.G."/>
            <person name="Bayburt H."/>
            <person name="Baek J.H."/>
            <person name="Han D.M."/>
            <person name="Jeon C.O."/>
        </authorList>
    </citation>
    <scope>NUCLEOTIDE SEQUENCE [LARGE SCALE GENOMIC DNA]</scope>
    <source>
        <strain evidence="2 3">KMU-156</strain>
    </source>
</reference>
<proteinExistence type="predicted"/>
<organism evidence="2 3">
    <name type="scientific">Tateyamaria armeniaca</name>
    <dbReference type="NCBI Taxonomy" id="2518930"/>
    <lineage>
        <taxon>Bacteria</taxon>
        <taxon>Pseudomonadati</taxon>
        <taxon>Pseudomonadota</taxon>
        <taxon>Alphaproteobacteria</taxon>
        <taxon>Rhodobacterales</taxon>
        <taxon>Roseobacteraceae</taxon>
        <taxon>Tateyamaria</taxon>
    </lineage>
</organism>
<gene>
    <name evidence="2" type="ORF">ACERZ8_21715</name>
</gene>
<keyword evidence="1" id="KW-0472">Membrane</keyword>
<evidence type="ECO:0000256" key="1">
    <source>
        <dbReference type="SAM" id="Phobius"/>
    </source>
</evidence>
<accession>A0ABW8UYX4</accession>
<feature type="transmembrane region" description="Helical" evidence="1">
    <location>
        <begin position="12"/>
        <end position="34"/>
    </location>
</feature>
<dbReference type="EMBL" id="JBHDIY010000004">
    <property type="protein sequence ID" value="MFL4472365.1"/>
    <property type="molecule type" value="Genomic_DNA"/>
</dbReference>
<feature type="transmembrane region" description="Helical" evidence="1">
    <location>
        <begin position="46"/>
        <end position="67"/>
    </location>
</feature>
<sequence length="91" mass="10204">MILRRLFRFGAGINITLFVAIAFALLVWFAGPFLVLGESAPFASVLSRLITIAIILLLSLTTILLIIMRRAKREKQMEEDIVESVDDDLGR</sequence>
<keyword evidence="1" id="KW-0812">Transmembrane</keyword>
<dbReference type="RefSeq" id="WP_407594563.1">
    <property type="nucleotide sequence ID" value="NZ_JBHDIY010000004.1"/>
</dbReference>